<dbReference type="Gene3D" id="1.10.20.10">
    <property type="entry name" value="Histone, subunit A"/>
    <property type="match status" value="1"/>
</dbReference>
<dbReference type="GO" id="GO:0046982">
    <property type="term" value="F:protein heterodimerization activity"/>
    <property type="evidence" value="ECO:0007669"/>
    <property type="project" value="InterPro"/>
</dbReference>
<dbReference type="InterPro" id="IPR036047">
    <property type="entry name" value="F-box-like_dom_sf"/>
</dbReference>
<dbReference type="InterPro" id="IPR006527">
    <property type="entry name" value="F-box-assoc_dom_typ1"/>
</dbReference>
<dbReference type="OMA" id="TRIMGHR"/>
<reference evidence="2 3" key="1">
    <citation type="journal article" date="2018" name="Science">
        <title>The opium poppy genome and morphinan production.</title>
        <authorList>
            <person name="Guo L."/>
            <person name="Winzer T."/>
            <person name="Yang X."/>
            <person name="Li Y."/>
            <person name="Ning Z."/>
            <person name="He Z."/>
            <person name="Teodor R."/>
            <person name="Lu Y."/>
            <person name="Bowser T.A."/>
            <person name="Graham I.A."/>
            <person name="Ye K."/>
        </authorList>
    </citation>
    <scope>NUCLEOTIDE SEQUENCE [LARGE SCALE GENOMIC DNA]</scope>
    <source>
        <strain evidence="3">cv. HN1</strain>
        <tissue evidence="2">Leaves</tissue>
    </source>
</reference>
<name>A0A4Y7JVI4_PAPSO</name>
<proteinExistence type="predicted"/>
<dbReference type="InterPro" id="IPR009072">
    <property type="entry name" value="Histone-fold"/>
</dbReference>
<dbReference type="EMBL" id="CM010719">
    <property type="protein sequence ID" value="RZC64062.1"/>
    <property type="molecule type" value="Genomic_DNA"/>
</dbReference>
<accession>A0A4Y7JVI4</accession>
<sequence length="512" mass="57839">MDNLPTDIIDNILSRLPVESRLQNRRVSKSWKNLIGDRKKGLLLSYANLIDNVWDTKIDLYYGDDLDNLEQFYSTEALTKLDSATYSLCTLSGHSIWNKYHHHMVGSCNGLVCLHLNTQVTNARCGAICNPVTGEFLLLPGLTKPSSLRDWGIIGFGYVPSTREHKVVRCSYRLLEGEQNGLLEVYTLGSQTGWRVKEKIPHKFYSATLFVNGAIHWIGKIIQGGHEVYKVVAYDLAEEKVKYVSSLPFEYFKGYDPTTGRLELLGGHLCAVKYNDHRDEIKVWAFKERNIENNTRIMGHRATDYYDHKWSWSNEFSISVRDPEMYRPYAITESNGVLLWHKQNKVYCYDRNALTLTMLWEGDGKGSSCLQAIPHTNTLVSLKDLGECCAYNVSSDNGENSGSKKSKQPKQLFETCLFCTSGDKEVSALADFAVAATLEYLTAEVLWRAAGKAIKDLRRNLSPPRHFSAQCGIILNDQIDHSLAAVSPSKRPRSTVSSYLVNGLLEVILKQI</sequence>
<dbReference type="PANTHER" id="PTHR31672">
    <property type="entry name" value="BNACNNG10540D PROTEIN"/>
    <property type="match status" value="1"/>
</dbReference>
<dbReference type="Gene3D" id="1.20.1280.50">
    <property type="match status" value="1"/>
</dbReference>
<dbReference type="InterPro" id="IPR050796">
    <property type="entry name" value="SCF_F-box_component"/>
</dbReference>
<dbReference type="AlphaFoldDB" id="A0A4Y7JVI4"/>
<dbReference type="SMART" id="SM00256">
    <property type="entry name" value="FBOX"/>
    <property type="match status" value="1"/>
</dbReference>
<feature type="domain" description="F-box" evidence="1">
    <location>
        <begin position="1"/>
        <end position="49"/>
    </location>
</feature>
<dbReference type="PANTHER" id="PTHR31672:SF13">
    <property type="entry name" value="F-BOX PROTEIN CPR30-LIKE"/>
    <property type="match status" value="1"/>
</dbReference>
<protein>
    <recommendedName>
        <fullName evidence="1">F-box domain-containing protein</fullName>
    </recommendedName>
</protein>
<dbReference type="Pfam" id="PF07734">
    <property type="entry name" value="FBA_1"/>
    <property type="match status" value="1"/>
</dbReference>
<dbReference type="InterPro" id="IPR017451">
    <property type="entry name" value="F-box-assoc_interact_dom"/>
</dbReference>
<dbReference type="NCBIfam" id="TIGR01640">
    <property type="entry name" value="F_box_assoc_1"/>
    <property type="match status" value="1"/>
</dbReference>
<dbReference type="SUPFAM" id="SSF81383">
    <property type="entry name" value="F-box domain"/>
    <property type="match status" value="1"/>
</dbReference>
<evidence type="ECO:0000313" key="2">
    <source>
        <dbReference type="EMBL" id="RZC64062.1"/>
    </source>
</evidence>
<dbReference type="Proteomes" id="UP000316621">
    <property type="component" value="Chromosome 5"/>
</dbReference>
<organism evidence="2 3">
    <name type="scientific">Papaver somniferum</name>
    <name type="common">Opium poppy</name>
    <dbReference type="NCBI Taxonomy" id="3469"/>
    <lineage>
        <taxon>Eukaryota</taxon>
        <taxon>Viridiplantae</taxon>
        <taxon>Streptophyta</taxon>
        <taxon>Embryophyta</taxon>
        <taxon>Tracheophyta</taxon>
        <taxon>Spermatophyta</taxon>
        <taxon>Magnoliopsida</taxon>
        <taxon>Ranunculales</taxon>
        <taxon>Papaveraceae</taxon>
        <taxon>Papaveroideae</taxon>
        <taxon>Papaver</taxon>
    </lineage>
</organism>
<dbReference type="Pfam" id="PF00646">
    <property type="entry name" value="F-box"/>
    <property type="match status" value="1"/>
</dbReference>
<keyword evidence="3" id="KW-1185">Reference proteome</keyword>
<evidence type="ECO:0000313" key="3">
    <source>
        <dbReference type="Proteomes" id="UP000316621"/>
    </source>
</evidence>
<dbReference type="Gramene" id="RZC64062">
    <property type="protein sequence ID" value="RZC64062"/>
    <property type="gene ID" value="C5167_025806"/>
</dbReference>
<evidence type="ECO:0000259" key="1">
    <source>
        <dbReference type="PROSITE" id="PS50181"/>
    </source>
</evidence>
<gene>
    <name evidence="2" type="ORF">C5167_025806</name>
</gene>
<dbReference type="PROSITE" id="PS50181">
    <property type="entry name" value="FBOX"/>
    <property type="match status" value="1"/>
</dbReference>
<dbReference type="InterPro" id="IPR001810">
    <property type="entry name" value="F-box_dom"/>
</dbReference>